<dbReference type="PROSITE" id="PS50977">
    <property type="entry name" value="HTH_TETR_2"/>
    <property type="match status" value="1"/>
</dbReference>
<dbReference type="RefSeq" id="WP_189334882.1">
    <property type="nucleotide sequence ID" value="NZ_AP023356.1"/>
</dbReference>
<accession>A0ABN6CQ22</accession>
<dbReference type="Gene3D" id="1.10.357.10">
    <property type="entry name" value="Tetracycline Repressor, domain 2"/>
    <property type="match status" value="1"/>
</dbReference>
<evidence type="ECO:0000256" key="1">
    <source>
        <dbReference type="ARBA" id="ARBA00023015"/>
    </source>
</evidence>
<sequence length="196" mass="20764">MEPALSYRDANRARLRNTLVSAARELAVANGWDRVRMADVARAAGVSRQTVYNEFSTRGGLAEALAVREIDAFTAAVRARLHEHGGDVRAAGHAAILHTLREAAGNPLIKAILTGGPGDADELLPYLTTRSDLLLAAACAVIEEWAAATVPDTDPATTKLAGESIVRLTVSHIMLPTASPELTADALAEVFTRLMS</sequence>
<dbReference type="InterPro" id="IPR001647">
    <property type="entry name" value="HTH_TetR"/>
</dbReference>
<evidence type="ECO:0000313" key="6">
    <source>
        <dbReference type="EMBL" id="BCJ47331.1"/>
    </source>
</evidence>
<dbReference type="EMBL" id="AP023356">
    <property type="protein sequence ID" value="BCJ47331.1"/>
    <property type="molecule type" value="Genomic_DNA"/>
</dbReference>
<reference evidence="6 7" key="1">
    <citation type="submission" date="2020-08" db="EMBL/GenBank/DDBJ databases">
        <title>Whole genome shotgun sequence of Actinoplanes ianthinogenes NBRC 13996.</title>
        <authorList>
            <person name="Komaki H."/>
            <person name="Tamura T."/>
        </authorList>
    </citation>
    <scope>NUCLEOTIDE SEQUENCE [LARGE SCALE GENOMIC DNA]</scope>
    <source>
        <strain evidence="6 7">NBRC 13996</strain>
    </source>
</reference>
<dbReference type="PANTHER" id="PTHR30055">
    <property type="entry name" value="HTH-TYPE TRANSCRIPTIONAL REGULATOR RUTR"/>
    <property type="match status" value="1"/>
</dbReference>
<dbReference type="InterPro" id="IPR009057">
    <property type="entry name" value="Homeodomain-like_sf"/>
</dbReference>
<evidence type="ECO:0000256" key="2">
    <source>
        <dbReference type="ARBA" id="ARBA00023125"/>
    </source>
</evidence>
<evidence type="ECO:0000259" key="5">
    <source>
        <dbReference type="PROSITE" id="PS50977"/>
    </source>
</evidence>
<gene>
    <name evidence="6" type="ORF">Aiant_79880</name>
</gene>
<feature type="domain" description="HTH tetR-type" evidence="5">
    <location>
        <begin position="13"/>
        <end position="73"/>
    </location>
</feature>
<keyword evidence="3" id="KW-0804">Transcription</keyword>
<evidence type="ECO:0000256" key="3">
    <source>
        <dbReference type="ARBA" id="ARBA00023163"/>
    </source>
</evidence>
<evidence type="ECO:0000313" key="7">
    <source>
        <dbReference type="Proteomes" id="UP000676967"/>
    </source>
</evidence>
<dbReference type="Pfam" id="PF18556">
    <property type="entry name" value="TetR_C_35"/>
    <property type="match status" value="1"/>
</dbReference>
<evidence type="ECO:0000256" key="4">
    <source>
        <dbReference type="PROSITE-ProRule" id="PRU00335"/>
    </source>
</evidence>
<feature type="DNA-binding region" description="H-T-H motif" evidence="4">
    <location>
        <begin position="36"/>
        <end position="55"/>
    </location>
</feature>
<proteinExistence type="predicted"/>
<dbReference type="Pfam" id="PF00440">
    <property type="entry name" value="TetR_N"/>
    <property type="match status" value="1"/>
</dbReference>
<protein>
    <submittedName>
        <fullName evidence="6">Transcriptional regulator, TetR family protein</fullName>
    </submittedName>
</protein>
<dbReference type="SUPFAM" id="SSF46689">
    <property type="entry name" value="Homeodomain-like"/>
    <property type="match status" value="1"/>
</dbReference>
<keyword evidence="2 4" id="KW-0238">DNA-binding</keyword>
<dbReference type="PRINTS" id="PR00455">
    <property type="entry name" value="HTHTETR"/>
</dbReference>
<dbReference type="InterPro" id="IPR040611">
    <property type="entry name" value="AlkX_C"/>
</dbReference>
<name>A0ABN6CQ22_9ACTN</name>
<keyword evidence="1" id="KW-0805">Transcription regulation</keyword>
<dbReference type="InterPro" id="IPR050109">
    <property type="entry name" value="HTH-type_TetR-like_transc_reg"/>
</dbReference>
<dbReference type="Proteomes" id="UP000676967">
    <property type="component" value="Chromosome"/>
</dbReference>
<dbReference type="PANTHER" id="PTHR30055:SF234">
    <property type="entry name" value="HTH-TYPE TRANSCRIPTIONAL REGULATOR BETI"/>
    <property type="match status" value="1"/>
</dbReference>
<organism evidence="6 7">
    <name type="scientific">Actinoplanes ianthinogenes</name>
    <dbReference type="NCBI Taxonomy" id="122358"/>
    <lineage>
        <taxon>Bacteria</taxon>
        <taxon>Bacillati</taxon>
        <taxon>Actinomycetota</taxon>
        <taxon>Actinomycetes</taxon>
        <taxon>Micromonosporales</taxon>
        <taxon>Micromonosporaceae</taxon>
        <taxon>Actinoplanes</taxon>
    </lineage>
</organism>
<keyword evidence="7" id="KW-1185">Reference proteome</keyword>